<feature type="binding site" evidence="1">
    <location>
        <begin position="363"/>
        <end position="365"/>
    </location>
    <ligand>
        <name>acetyl-CoA</name>
        <dbReference type="ChEBI" id="CHEBI:57288"/>
    </ligand>
</feature>
<dbReference type="CDD" id="cd24032">
    <property type="entry name" value="ASKHA_NBD_TsaB"/>
    <property type="match status" value="1"/>
</dbReference>
<comment type="subcellular location">
    <subcellularLocation>
        <location evidence="1">Cytoplasm</location>
    </subcellularLocation>
</comment>
<dbReference type="InterPro" id="IPR006464">
    <property type="entry name" value="AcTrfase_RimI/Ard1"/>
</dbReference>
<accession>V8QNV2</accession>
<dbReference type="Gene3D" id="3.30.420.40">
    <property type="match status" value="2"/>
</dbReference>
<dbReference type="PROSITE" id="PS51186">
    <property type="entry name" value="GNAT"/>
    <property type="match status" value="1"/>
</dbReference>
<dbReference type="SUPFAM" id="SSF55729">
    <property type="entry name" value="Acyl-CoA N-acyltransferases (Nat)"/>
    <property type="match status" value="1"/>
</dbReference>
<feature type="domain" description="N-acetyltransferase" evidence="3">
    <location>
        <begin position="296"/>
        <end position="442"/>
    </location>
</feature>
<dbReference type="NCBIfam" id="TIGR01575">
    <property type="entry name" value="rimI"/>
    <property type="match status" value="1"/>
</dbReference>
<dbReference type="Proteomes" id="UP000018733">
    <property type="component" value="Unassembled WGS sequence"/>
</dbReference>
<evidence type="ECO:0000313" key="4">
    <source>
        <dbReference type="EMBL" id="ETF01641.1"/>
    </source>
</evidence>
<comment type="caution">
    <text evidence="4">The sequence shown here is derived from an EMBL/GenBank/DDBJ whole genome shotgun (WGS) entry which is preliminary data.</text>
</comment>
<dbReference type="Gene3D" id="3.40.630.30">
    <property type="match status" value="1"/>
</dbReference>
<dbReference type="NCBIfam" id="TIGR03725">
    <property type="entry name" value="T6A_YeaZ"/>
    <property type="match status" value="1"/>
</dbReference>
<keyword evidence="1 4" id="KW-0808">Transferase</keyword>
<reference evidence="4 5" key="1">
    <citation type="journal article" date="2014" name="Genome Announc.">
        <title>Draft Genome Sequence of Advenella kashmirensis Strain W13003, a Polycyclic Aromatic Hydrocarbon-Degrading Bacterium.</title>
        <authorList>
            <person name="Wang X."/>
            <person name="Jin D."/>
            <person name="Zhou L."/>
            <person name="Wu L."/>
            <person name="An W."/>
            <person name="Zhao L."/>
        </authorList>
    </citation>
    <scope>NUCLEOTIDE SEQUENCE [LARGE SCALE GENOMIC DNA]</scope>
    <source>
        <strain evidence="4 5">W13003</strain>
    </source>
</reference>
<gene>
    <name evidence="1" type="primary">rimI</name>
    <name evidence="4" type="ORF">W822_12640</name>
</gene>
<keyword evidence="1" id="KW-0012">Acyltransferase</keyword>
<dbReference type="Pfam" id="PF00583">
    <property type="entry name" value="Acetyltransf_1"/>
    <property type="match status" value="1"/>
</dbReference>
<dbReference type="EMBL" id="AYXT01000010">
    <property type="protein sequence ID" value="ETF01641.1"/>
    <property type="molecule type" value="Genomic_DNA"/>
</dbReference>
<evidence type="ECO:0000259" key="3">
    <source>
        <dbReference type="PROSITE" id="PS51186"/>
    </source>
</evidence>
<dbReference type="InterPro" id="IPR000905">
    <property type="entry name" value="Gcp-like_dom"/>
</dbReference>
<dbReference type="PANTHER" id="PTHR11735">
    <property type="entry name" value="TRNA N6-ADENOSINE THREONYLCARBAMOYLTRANSFERASE"/>
    <property type="match status" value="1"/>
</dbReference>
<dbReference type="eggNOG" id="COG1214">
    <property type="taxonomic scope" value="Bacteria"/>
</dbReference>
<feature type="compositionally biased region" description="Polar residues" evidence="2">
    <location>
        <begin position="264"/>
        <end position="280"/>
    </location>
</feature>
<dbReference type="HAMAP" id="MF_02210">
    <property type="entry name" value="RimI"/>
    <property type="match status" value="1"/>
</dbReference>
<dbReference type="InterPro" id="IPR022496">
    <property type="entry name" value="T6A_TsaB"/>
</dbReference>
<evidence type="ECO:0000256" key="1">
    <source>
        <dbReference type="HAMAP-Rule" id="MF_02210"/>
    </source>
</evidence>
<dbReference type="PANTHER" id="PTHR11735:SF11">
    <property type="entry name" value="TRNA THREONYLCARBAMOYLADENOSINE BIOSYNTHESIS PROTEIN TSAB"/>
    <property type="match status" value="1"/>
</dbReference>
<dbReference type="AlphaFoldDB" id="V8QNV2"/>
<comment type="similarity">
    <text evidence="1">Belongs to the acetyltransferase family. RimI subfamily.</text>
</comment>
<feature type="region of interest" description="Disordered" evidence="2">
    <location>
        <begin position="248"/>
        <end position="283"/>
    </location>
</feature>
<comment type="catalytic activity">
    <reaction evidence="1">
        <text>N-terminal L-alanyl-[ribosomal protein bS18] + acetyl-CoA = N-terminal N(alpha)-acetyl-L-alanyl-[ribosomal protein bS18] + CoA + H(+)</text>
        <dbReference type="Rhea" id="RHEA:43756"/>
        <dbReference type="Rhea" id="RHEA-COMP:10676"/>
        <dbReference type="Rhea" id="RHEA-COMP:10677"/>
        <dbReference type="ChEBI" id="CHEBI:15378"/>
        <dbReference type="ChEBI" id="CHEBI:57287"/>
        <dbReference type="ChEBI" id="CHEBI:57288"/>
        <dbReference type="ChEBI" id="CHEBI:64718"/>
        <dbReference type="ChEBI" id="CHEBI:83683"/>
        <dbReference type="EC" id="2.3.1.266"/>
    </reaction>
</comment>
<dbReference type="eggNOG" id="COG0456">
    <property type="taxonomic scope" value="Bacteria"/>
</dbReference>
<feature type="active site" description="Proton donor" evidence="1">
    <location>
        <position position="409"/>
    </location>
</feature>
<keyword evidence="5" id="KW-1185">Reference proteome</keyword>
<dbReference type="GO" id="GO:0005829">
    <property type="term" value="C:cytosol"/>
    <property type="evidence" value="ECO:0007669"/>
    <property type="project" value="TreeGrafter"/>
</dbReference>
<dbReference type="HOGENOM" id="CLU_052459_0_0_4"/>
<sequence length="443" mass="47456">MNVNLISLESSATCSSAALLRYQDGSPQITEKVSDSSQGHAEQLLPMIEQLLNEASLSRSDIHGVVFGQGPGGFTGLRIAAGMAQGLGLGLDIPVFPVSSLLAVAEAVRPVAPFTRIVSVLDARMQEVFLAGFRETGQPELEIFQNPCLVSAEQVPLWLRDVQDGAGEGDDASHTKTQSAQEIVVAGSGIHVSAGTTALAGTRCYPDVQPHAAVMARIGLRAWLDGRFIPADQAAPLYVRDKVAFTTQERADGQGGNPRATPLLTENDSGQDAQGGTESSAGRMRRHCIETLQQTHLIRPMTEEDIDAVVRIECAVQSLPWTAGNFRDALKAGYEAWVVCHGQQVIAFSLQLMAPDVAHLLLIGVRPDSQGNGVGTGLLAWGENQLLLRDLQTQVLEVRPSNTGAIAFYRRWGYEQIGVRKGYYPAGRGQSEDALVLQKAVVS</sequence>
<dbReference type="InterPro" id="IPR016181">
    <property type="entry name" value="Acyl_CoA_acyltransferase"/>
</dbReference>
<keyword evidence="1" id="KW-0963">Cytoplasm</keyword>
<comment type="caution">
    <text evidence="1">Lacks conserved residue(s) required for the propagation of feature annotation.</text>
</comment>
<evidence type="ECO:0000256" key="2">
    <source>
        <dbReference type="SAM" id="MobiDB-lite"/>
    </source>
</evidence>
<dbReference type="SUPFAM" id="SSF53067">
    <property type="entry name" value="Actin-like ATPase domain"/>
    <property type="match status" value="2"/>
</dbReference>
<dbReference type="GO" id="GO:0008999">
    <property type="term" value="F:protein-N-terminal-alanine acetyltransferase activity"/>
    <property type="evidence" value="ECO:0007669"/>
    <property type="project" value="UniProtKB-UniRule"/>
</dbReference>
<dbReference type="EC" id="2.3.1.266" evidence="1"/>
<dbReference type="Pfam" id="PF00814">
    <property type="entry name" value="TsaD"/>
    <property type="match status" value="1"/>
</dbReference>
<dbReference type="PATRIC" id="fig|1424334.3.peg.2535"/>
<dbReference type="RefSeq" id="WP_024005488.1">
    <property type="nucleotide sequence ID" value="NZ_KI650980.1"/>
</dbReference>
<dbReference type="InterPro" id="IPR000182">
    <property type="entry name" value="GNAT_dom"/>
</dbReference>
<feature type="binding site" evidence="1">
    <location>
        <position position="402"/>
    </location>
    <ligand>
        <name>acetyl-CoA</name>
        <dbReference type="ChEBI" id="CHEBI:57288"/>
    </ligand>
</feature>
<dbReference type="OrthoDB" id="9796919at2"/>
<protein>
    <recommendedName>
        <fullName evidence="1">[Ribosomal protein bS18]-alanine N-acetyltransferase</fullName>
        <ecNumber evidence="1">2.3.1.266</ecNumber>
    </recommendedName>
</protein>
<dbReference type="GO" id="GO:0002949">
    <property type="term" value="P:tRNA threonylcarbamoyladenosine modification"/>
    <property type="evidence" value="ECO:0007669"/>
    <property type="project" value="InterPro"/>
</dbReference>
<dbReference type="STRING" id="1424334.W822_12640"/>
<dbReference type="InterPro" id="IPR043129">
    <property type="entry name" value="ATPase_NBD"/>
</dbReference>
<dbReference type="CDD" id="cd04301">
    <property type="entry name" value="NAT_SF"/>
    <property type="match status" value="1"/>
</dbReference>
<name>V8QNV2_9BURK</name>
<organism evidence="4 5">
    <name type="scientific">Advenella kashmirensis W13003</name>
    <dbReference type="NCBI Taxonomy" id="1424334"/>
    <lineage>
        <taxon>Bacteria</taxon>
        <taxon>Pseudomonadati</taxon>
        <taxon>Pseudomonadota</taxon>
        <taxon>Betaproteobacteria</taxon>
        <taxon>Burkholderiales</taxon>
        <taxon>Alcaligenaceae</taxon>
    </lineage>
</organism>
<feature type="active site" description="Proton acceptor" evidence="1">
    <location>
        <position position="397"/>
    </location>
</feature>
<dbReference type="InterPro" id="IPR043690">
    <property type="entry name" value="RimI"/>
</dbReference>
<comment type="function">
    <text evidence="1">Acetylates the N-terminal alanine of ribosomal protein bS18.</text>
</comment>
<evidence type="ECO:0000313" key="5">
    <source>
        <dbReference type="Proteomes" id="UP000018733"/>
    </source>
</evidence>
<proteinExistence type="inferred from homology"/>